<dbReference type="GO" id="GO:0009585">
    <property type="term" value="P:red, far-red light phototransduction"/>
    <property type="evidence" value="ECO:0007669"/>
    <property type="project" value="UniProtKB-KW"/>
</dbReference>
<feature type="repeat" description="WD" evidence="9">
    <location>
        <begin position="901"/>
        <end position="943"/>
    </location>
</feature>
<organism evidence="12 13">
    <name type="scientific">Papaver atlanticum</name>
    <dbReference type="NCBI Taxonomy" id="357466"/>
    <lineage>
        <taxon>Eukaryota</taxon>
        <taxon>Viridiplantae</taxon>
        <taxon>Streptophyta</taxon>
        <taxon>Embryophyta</taxon>
        <taxon>Tracheophyta</taxon>
        <taxon>Spermatophyta</taxon>
        <taxon>Magnoliopsida</taxon>
        <taxon>Ranunculales</taxon>
        <taxon>Papaveraceae</taxon>
        <taxon>Papaveroideae</taxon>
        <taxon>Papaver</taxon>
    </lineage>
</organism>
<feature type="region of interest" description="Disordered" evidence="11">
    <location>
        <begin position="489"/>
        <end position="510"/>
    </location>
</feature>
<keyword evidence="8" id="KW-0607">Phytochrome signaling pathway</keyword>
<evidence type="ECO:0000256" key="4">
    <source>
        <dbReference type="ARBA" id="ARBA00022737"/>
    </source>
</evidence>
<keyword evidence="4" id="KW-0677">Repeat</keyword>
<evidence type="ECO:0000256" key="2">
    <source>
        <dbReference type="ARBA" id="ARBA00022574"/>
    </source>
</evidence>
<keyword evidence="3" id="KW-0808">Transferase</keyword>
<evidence type="ECO:0000256" key="10">
    <source>
        <dbReference type="SAM" id="Coils"/>
    </source>
</evidence>
<keyword evidence="5" id="KW-0833">Ubl conjugation pathway</keyword>
<dbReference type="SMART" id="SM00320">
    <property type="entry name" value="WD40"/>
    <property type="match status" value="7"/>
</dbReference>
<sequence length="1126" mass="125323">MEAHSERDTVVGVDDINHRGKQICVIPDGADAVEPPRYVKLFDNSEPRCSNNSPCVDAIDMVEELIYKNYRNLNLSVDGNNLGGSLEGGGGGGGLITAVSRKESGESVRRGKQPFNSAGGGGEDMRTMSRVGNLVHEEVKNKAKVSIDVSKNVIRTYDNVISNDSISSSGGLRTKVLASGFSSFLVKNSLKGKGIVSKYPEGVDGFGVSKTSQNKKKSWGVDSVILDASSDVSVKAGNPSRKSVSGVERKRLDDGINLREWMKPAFRRGVDDVVLDASSDVSVKTENPLRQSVSSVKRKRLDDGITSREWMKPGFRRGVNDVILDAPSDVSVKAENLSRQSASSVERKRLDDGITLREWMKPGLRKLDKAVRLDIFMQIVQLVDLAHSKQIVLRDLCPSCLKLLPSNRIKYVGTLARNVLSESMPDLDVPFSKSQLSANKDVETSEHALHTVTARHQKINENIASTRQQFGFLANSDYKRDTVDINSSQMHYSGYSEDRPRKRSSNGIIPNSNWPQLVSVNAHSEERWYASPEELQGKRSTLFSNIYSLGILLFELLSHSESSELHNEAMLKIQHRILPPDFLSGNPKEAGFCLWLLHPEPSSRPTTRAILQSELIGESQELTSEDGYRSVQEDIAESELLLQFLTSLKEQKDQKASKLVEDISSLETDIKEVEKRCSIETRSIRSLEHKDTREQDLLPKEPLRSDTCDKVSPSLNVNDDRLMRNMSLLENAYFSMRSQLLLPDASATGRLDTDFLNRRDKWSHVQNGKTPHVVNQKPADRVGAFFDGLCKYTRYKKFEVRGTLRNGDLLSSANVICSLSFDRDEEYFAAAGVSKKIKIFDFKGLLDDSVDIQYPVAEMSSKCKLSCVCWNSYIKNYLASTDYDGAVQLWDASTGQGFARYKEHETRIWSVDFSQMDPMKLATGSDDCCVKLWSLNERKSTCTIRSAANVCCVQFSPYTPHLMAFGSADHKMHCYDLRNTRIPWCSLAGHGKAVSYVKFLDHETLVSASTDNTLKLWDLNQTVSGALSTNACSLTFNGHTNEKNFVGLAVSDGYIACGSETNEIYSYYRSLPMPITSHQFGSIDPISGQESSDDNGQFVSSVCWRRKSNMFIAANSTGTIKVLQMV</sequence>
<dbReference type="PANTHER" id="PTHR44218:SF6">
    <property type="entry name" value="PROTEIN SUPPRESSOR OF PHYA-105 1"/>
    <property type="match status" value="1"/>
</dbReference>
<proteinExistence type="predicted"/>
<protein>
    <submittedName>
        <fullName evidence="12">Uncharacterized protein</fullName>
    </submittedName>
</protein>
<dbReference type="Proteomes" id="UP001202328">
    <property type="component" value="Unassembled WGS sequence"/>
</dbReference>
<dbReference type="Gene3D" id="1.10.510.10">
    <property type="entry name" value="Transferase(Phosphotransferase) domain 1"/>
    <property type="match status" value="1"/>
</dbReference>
<dbReference type="InterPro" id="IPR044630">
    <property type="entry name" value="SPA1/2/3/4"/>
</dbReference>
<dbReference type="AlphaFoldDB" id="A0AAD4XWC6"/>
<dbReference type="InterPro" id="IPR015943">
    <property type="entry name" value="WD40/YVTN_repeat-like_dom_sf"/>
</dbReference>
<comment type="caution">
    <text evidence="12">The sequence shown here is derived from an EMBL/GenBank/DDBJ whole genome shotgun (WGS) entry which is preliminary data.</text>
</comment>
<evidence type="ECO:0000256" key="11">
    <source>
        <dbReference type="SAM" id="MobiDB-lite"/>
    </source>
</evidence>
<dbReference type="InterPro" id="IPR036322">
    <property type="entry name" value="WD40_repeat_dom_sf"/>
</dbReference>
<evidence type="ECO:0000256" key="9">
    <source>
        <dbReference type="PROSITE-ProRule" id="PRU00221"/>
    </source>
</evidence>
<dbReference type="Pfam" id="PF00400">
    <property type="entry name" value="WD40"/>
    <property type="match status" value="2"/>
</dbReference>
<dbReference type="Gene3D" id="2.130.10.10">
    <property type="entry name" value="YVTN repeat-like/Quinoprotein amine dehydrogenase"/>
    <property type="match status" value="1"/>
</dbReference>
<evidence type="ECO:0000256" key="8">
    <source>
        <dbReference type="ARBA" id="ARBA00084091"/>
    </source>
</evidence>
<dbReference type="InterPro" id="IPR019775">
    <property type="entry name" value="WD40_repeat_CS"/>
</dbReference>
<dbReference type="PANTHER" id="PTHR44218">
    <property type="entry name" value="PROTEIN SPA1-RELATED 2"/>
    <property type="match status" value="1"/>
</dbReference>
<feature type="coiled-coil region" evidence="10">
    <location>
        <begin position="649"/>
        <end position="690"/>
    </location>
</feature>
<dbReference type="EMBL" id="JAJJMB010001820">
    <property type="protein sequence ID" value="KAI3954974.1"/>
    <property type="molecule type" value="Genomic_DNA"/>
</dbReference>
<dbReference type="PROSITE" id="PS50082">
    <property type="entry name" value="WD_REPEATS_2"/>
    <property type="match status" value="2"/>
</dbReference>
<keyword evidence="7" id="KW-0539">Nucleus</keyword>
<dbReference type="PROSITE" id="PS00678">
    <property type="entry name" value="WD_REPEATS_1"/>
    <property type="match status" value="1"/>
</dbReference>
<evidence type="ECO:0000256" key="5">
    <source>
        <dbReference type="ARBA" id="ARBA00022786"/>
    </source>
</evidence>
<evidence type="ECO:0000256" key="7">
    <source>
        <dbReference type="ARBA" id="ARBA00023242"/>
    </source>
</evidence>
<reference evidence="12" key="1">
    <citation type="submission" date="2022-04" db="EMBL/GenBank/DDBJ databases">
        <title>A functionally conserved STORR gene fusion in Papaver species that diverged 16.8 million years ago.</title>
        <authorList>
            <person name="Catania T."/>
        </authorList>
    </citation>
    <scope>NUCLEOTIDE SEQUENCE</scope>
    <source>
        <strain evidence="12">S-188037</strain>
    </source>
</reference>
<feature type="region of interest" description="Disordered" evidence="11">
    <location>
        <begin position="102"/>
        <end position="126"/>
    </location>
</feature>
<evidence type="ECO:0000256" key="3">
    <source>
        <dbReference type="ARBA" id="ARBA00022679"/>
    </source>
</evidence>
<name>A0AAD4XWC6_9MAGN</name>
<feature type="repeat" description="WD" evidence="9">
    <location>
        <begin position="987"/>
        <end position="1020"/>
    </location>
</feature>
<dbReference type="PRINTS" id="PR00320">
    <property type="entry name" value="GPROTEINBRPT"/>
</dbReference>
<evidence type="ECO:0000256" key="6">
    <source>
        <dbReference type="ARBA" id="ARBA00023054"/>
    </source>
</evidence>
<comment type="subcellular location">
    <subcellularLocation>
        <location evidence="1">Nucleus</location>
    </subcellularLocation>
</comment>
<dbReference type="GO" id="GO:0016740">
    <property type="term" value="F:transferase activity"/>
    <property type="evidence" value="ECO:0007669"/>
    <property type="project" value="UniProtKB-KW"/>
</dbReference>
<gene>
    <name evidence="12" type="ORF">MKW98_004977</name>
</gene>
<keyword evidence="2 9" id="KW-0853">WD repeat</keyword>
<dbReference type="SUPFAM" id="SSF50978">
    <property type="entry name" value="WD40 repeat-like"/>
    <property type="match status" value="1"/>
</dbReference>
<dbReference type="InterPro" id="IPR001680">
    <property type="entry name" value="WD40_rpt"/>
</dbReference>
<dbReference type="FunFam" id="2.130.10.10:FF:000090">
    <property type="entry name" value="E3 ubiquitin-protein ligase RFWD2 isoform X1"/>
    <property type="match status" value="1"/>
</dbReference>
<keyword evidence="13" id="KW-1185">Reference proteome</keyword>
<dbReference type="InterPro" id="IPR020472">
    <property type="entry name" value="WD40_PAC1"/>
</dbReference>
<evidence type="ECO:0000313" key="13">
    <source>
        <dbReference type="Proteomes" id="UP001202328"/>
    </source>
</evidence>
<dbReference type="InterPro" id="IPR011009">
    <property type="entry name" value="Kinase-like_dom_sf"/>
</dbReference>
<dbReference type="PROSITE" id="PS50294">
    <property type="entry name" value="WD_REPEATS_REGION"/>
    <property type="match status" value="1"/>
</dbReference>
<dbReference type="GO" id="GO:0005634">
    <property type="term" value="C:nucleus"/>
    <property type="evidence" value="ECO:0007669"/>
    <property type="project" value="UniProtKB-SubCell"/>
</dbReference>
<dbReference type="GO" id="GO:0009640">
    <property type="term" value="P:photomorphogenesis"/>
    <property type="evidence" value="ECO:0007669"/>
    <property type="project" value="InterPro"/>
</dbReference>
<keyword evidence="6 10" id="KW-0175">Coiled coil</keyword>
<evidence type="ECO:0000256" key="1">
    <source>
        <dbReference type="ARBA" id="ARBA00004123"/>
    </source>
</evidence>
<evidence type="ECO:0000313" key="12">
    <source>
        <dbReference type="EMBL" id="KAI3954974.1"/>
    </source>
</evidence>
<dbReference type="SUPFAM" id="SSF56112">
    <property type="entry name" value="Protein kinase-like (PK-like)"/>
    <property type="match status" value="1"/>
</dbReference>
<dbReference type="GO" id="GO:0042802">
    <property type="term" value="F:identical protein binding"/>
    <property type="evidence" value="ECO:0007669"/>
    <property type="project" value="UniProtKB-ARBA"/>
</dbReference>
<accession>A0AAD4XWC6</accession>